<keyword evidence="3" id="KW-1185">Reference proteome</keyword>
<dbReference type="Pfam" id="PF17778">
    <property type="entry name" value="WHD_BLACT"/>
    <property type="match status" value="1"/>
</dbReference>
<name>A0A9X3F4G4_9BACT</name>
<dbReference type="EMBL" id="JAPNKE010000002">
    <property type="protein sequence ID" value="MCY1011271.1"/>
    <property type="molecule type" value="Genomic_DNA"/>
</dbReference>
<feature type="domain" description="Metallo-beta-lactamase" evidence="1">
    <location>
        <begin position="25"/>
        <end position="193"/>
    </location>
</feature>
<dbReference type="Gene3D" id="1.10.10.10">
    <property type="entry name" value="Winged helix-like DNA-binding domain superfamily/Winged helix DNA-binding domain"/>
    <property type="match status" value="1"/>
</dbReference>
<gene>
    <name evidence="2" type="ORF">OV079_38080</name>
</gene>
<dbReference type="InterPro" id="IPR041516">
    <property type="entry name" value="LACTB2_WH"/>
</dbReference>
<organism evidence="2 3">
    <name type="scientific">Nannocystis pusilla</name>
    <dbReference type="NCBI Taxonomy" id="889268"/>
    <lineage>
        <taxon>Bacteria</taxon>
        <taxon>Pseudomonadati</taxon>
        <taxon>Myxococcota</taxon>
        <taxon>Polyangia</taxon>
        <taxon>Nannocystales</taxon>
        <taxon>Nannocystaceae</taxon>
        <taxon>Nannocystis</taxon>
    </lineage>
</organism>
<dbReference type="RefSeq" id="WP_267774515.1">
    <property type="nucleotide sequence ID" value="NZ_JAPNKE010000002.1"/>
</dbReference>
<dbReference type="AlphaFoldDB" id="A0A9X3F4G4"/>
<dbReference type="InterPro" id="IPR036388">
    <property type="entry name" value="WH-like_DNA-bd_sf"/>
</dbReference>
<dbReference type="Gene3D" id="3.60.15.10">
    <property type="entry name" value="Ribonuclease Z/Hydroxyacylglutathione hydrolase-like"/>
    <property type="match status" value="1"/>
</dbReference>
<evidence type="ECO:0000313" key="2">
    <source>
        <dbReference type="EMBL" id="MCY1011271.1"/>
    </source>
</evidence>
<evidence type="ECO:0000313" key="3">
    <source>
        <dbReference type="Proteomes" id="UP001150924"/>
    </source>
</evidence>
<dbReference type="PANTHER" id="PTHR23131:SF0">
    <property type="entry name" value="ENDORIBONUCLEASE LACTB2"/>
    <property type="match status" value="1"/>
</dbReference>
<dbReference type="SMART" id="SM00849">
    <property type="entry name" value="Lactamase_B"/>
    <property type="match status" value="1"/>
</dbReference>
<protein>
    <submittedName>
        <fullName evidence="2">MBL fold metallo-hydrolase</fullName>
    </submittedName>
</protein>
<dbReference type="InterPro" id="IPR001279">
    <property type="entry name" value="Metallo-B-lactamas"/>
</dbReference>
<dbReference type="Proteomes" id="UP001150924">
    <property type="component" value="Unassembled WGS sequence"/>
</dbReference>
<sequence>MAEPEVLDPGVWRVPYETPTLPPATATNTLIVGTRRLAVIEPATPFATERAALDALLTERAGVGAEIVAVLVTHHHGDHIGYAFELAQRWGAPIYAHSLTAARVDFPVDVALADGDRLELDDGYVLRALFTPGHAPGHLVYCEERTGIAYAGDLVAGIGTILIDPADGGDMSAYLDSLARLGAARPTALVPSHGPVITAPQECLERYITHRRQREGRVLAALNAGATRMPELLAGAYGDTPREIWWLAERSLDAHLRKLEGEGRVRREADGQFILT</sequence>
<comment type="caution">
    <text evidence="2">The sequence shown here is derived from an EMBL/GenBank/DDBJ whole genome shotgun (WGS) entry which is preliminary data.</text>
</comment>
<evidence type="ECO:0000259" key="1">
    <source>
        <dbReference type="SMART" id="SM00849"/>
    </source>
</evidence>
<dbReference type="PANTHER" id="PTHR23131">
    <property type="entry name" value="ENDORIBONUCLEASE LACTB2"/>
    <property type="match status" value="1"/>
</dbReference>
<dbReference type="InterPro" id="IPR036866">
    <property type="entry name" value="RibonucZ/Hydroxyglut_hydro"/>
</dbReference>
<dbReference type="Pfam" id="PF00753">
    <property type="entry name" value="Lactamase_B"/>
    <property type="match status" value="1"/>
</dbReference>
<reference evidence="2" key="1">
    <citation type="submission" date="2022-11" db="EMBL/GenBank/DDBJ databases">
        <title>Minimal conservation of predation-associated metabolite biosynthetic gene clusters underscores biosynthetic potential of Myxococcota including descriptions for ten novel species: Archangium lansinium sp. nov., Myxococcus landrumus sp. nov., Nannocystis bai.</title>
        <authorList>
            <person name="Ahearne A."/>
            <person name="Stevens C."/>
            <person name="Phillips K."/>
        </authorList>
    </citation>
    <scope>NUCLEOTIDE SEQUENCE</scope>
    <source>
        <strain evidence="2">Na p29</strain>
    </source>
</reference>
<dbReference type="SUPFAM" id="SSF56281">
    <property type="entry name" value="Metallo-hydrolase/oxidoreductase"/>
    <property type="match status" value="1"/>
</dbReference>
<dbReference type="InterPro" id="IPR050662">
    <property type="entry name" value="Sec-metab_biosynth-thioest"/>
</dbReference>
<accession>A0A9X3F4G4</accession>
<proteinExistence type="predicted"/>